<proteinExistence type="predicted"/>
<name>A0ABQ9GGN4_9NEOP</name>
<comment type="caution">
    <text evidence="2">The sequence shown here is derived from an EMBL/GenBank/DDBJ whole genome shotgun (WGS) entry which is preliminary data.</text>
</comment>
<sequence>MVATKSNRGAIPGRVAGFLQVGIVPGRCRWSRVFSGISRPPTPKFRRSSTFTLITLIGSQCLVEMREFPEGTRTPTESSMHSSHMQHSDSDPARDRTRDDLVVGERSSTPGMEGGGNGRSPRKFADMRHRPGTIPTCEIPWNDPARNLTRIAVVGGGRSSHLTTMDPLFSGFFRFPILHSRDAGRGGTATTKADLGPCSLTRAHLTTVNVIAFIMKSATAMVILREYGPWFDSGFSHLRIVPDAASNGFLEEGRGEKDLPPPPAVLHSSAATDSPRLTFIGSQDPGTLDVSDPMADLRGNTYRVPYCQGWSNTGYSLEPQPMDTQLRLEFYAGLRSLAYRRVVHRPPLMIRFPHFEDRTVVSLMCSKSHMCSRRADDGVRQLFRGRPYTEVRLGQLPSLSRAGPIRESPGERLPT</sequence>
<keyword evidence="3" id="KW-1185">Reference proteome</keyword>
<organism evidence="2 3">
    <name type="scientific">Dryococelus australis</name>
    <dbReference type="NCBI Taxonomy" id="614101"/>
    <lineage>
        <taxon>Eukaryota</taxon>
        <taxon>Metazoa</taxon>
        <taxon>Ecdysozoa</taxon>
        <taxon>Arthropoda</taxon>
        <taxon>Hexapoda</taxon>
        <taxon>Insecta</taxon>
        <taxon>Pterygota</taxon>
        <taxon>Neoptera</taxon>
        <taxon>Polyneoptera</taxon>
        <taxon>Phasmatodea</taxon>
        <taxon>Verophasmatodea</taxon>
        <taxon>Anareolatae</taxon>
        <taxon>Phasmatidae</taxon>
        <taxon>Eurycanthinae</taxon>
        <taxon>Dryococelus</taxon>
    </lineage>
</organism>
<protein>
    <submittedName>
        <fullName evidence="2">Uncharacterized protein</fullName>
    </submittedName>
</protein>
<accession>A0ABQ9GGN4</accession>
<evidence type="ECO:0000313" key="2">
    <source>
        <dbReference type="EMBL" id="KAJ8871169.1"/>
    </source>
</evidence>
<reference evidence="2 3" key="1">
    <citation type="submission" date="2023-02" db="EMBL/GenBank/DDBJ databases">
        <title>LHISI_Scaffold_Assembly.</title>
        <authorList>
            <person name="Stuart O.P."/>
            <person name="Cleave R."/>
            <person name="Magrath M.J.L."/>
            <person name="Mikheyev A.S."/>
        </authorList>
    </citation>
    <scope>NUCLEOTIDE SEQUENCE [LARGE SCALE GENOMIC DNA]</scope>
    <source>
        <strain evidence="2">Daus_M_001</strain>
        <tissue evidence="2">Leg muscle</tissue>
    </source>
</reference>
<evidence type="ECO:0000313" key="3">
    <source>
        <dbReference type="Proteomes" id="UP001159363"/>
    </source>
</evidence>
<dbReference type="EMBL" id="JARBHB010000012">
    <property type="protein sequence ID" value="KAJ8871169.1"/>
    <property type="molecule type" value="Genomic_DNA"/>
</dbReference>
<feature type="compositionally biased region" description="Basic and acidic residues" evidence="1">
    <location>
        <begin position="86"/>
        <end position="103"/>
    </location>
</feature>
<evidence type="ECO:0000256" key="1">
    <source>
        <dbReference type="SAM" id="MobiDB-lite"/>
    </source>
</evidence>
<gene>
    <name evidence="2" type="ORF">PR048_027475</name>
</gene>
<feature type="region of interest" description="Disordered" evidence="1">
    <location>
        <begin position="70"/>
        <end position="124"/>
    </location>
</feature>
<dbReference type="Proteomes" id="UP001159363">
    <property type="component" value="Chromosome 11"/>
</dbReference>